<dbReference type="FunFam" id="3.40.50.2300:FF:000192">
    <property type="entry name" value="Ethylene receptor"/>
    <property type="match status" value="1"/>
</dbReference>
<evidence type="ECO:0000256" key="24">
    <source>
        <dbReference type="PIRSR" id="PIRSR026389-3"/>
    </source>
</evidence>
<reference evidence="31" key="1">
    <citation type="submission" date="2025-08" db="UniProtKB">
        <authorList>
            <consortium name="RefSeq"/>
        </authorList>
    </citation>
    <scope>IDENTIFICATION</scope>
    <source>
        <tissue evidence="31">Young leaves</tissue>
    </source>
</reference>
<dbReference type="InterPro" id="IPR014525">
    <property type="entry name" value="ETR"/>
</dbReference>
<comment type="catalytic activity">
    <reaction evidence="1">
        <text>ATP + protein L-histidine = ADP + protein N-phospho-L-histidine.</text>
        <dbReference type="EC" id="2.7.13.3"/>
    </reaction>
</comment>
<dbReference type="InterPro" id="IPR036097">
    <property type="entry name" value="HisK_dim/P_sf"/>
</dbReference>
<evidence type="ECO:0000259" key="29">
    <source>
        <dbReference type="PROSITE" id="PS50110"/>
    </source>
</evidence>
<feature type="binding site" evidence="23">
    <location>
        <position position="69"/>
    </location>
    <ligand>
        <name>Cu cation</name>
        <dbReference type="ChEBI" id="CHEBI:23378"/>
    </ligand>
</feature>
<dbReference type="SMART" id="SM00388">
    <property type="entry name" value="HisKA"/>
    <property type="match status" value="1"/>
</dbReference>
<dbReference type="FunFam" id="1.10.287.130:FF:000004">
    <property type="entry name" value="Ethylene receptor 1"/>
    <property type="match status" value="1"/>
</dbReference>
<comment type="function">
    <text evidence="2 21">May act early in the ethylene signal transduction pathway, possibly as an ethylene receptor, or as a regulator of the pathway.</text>
</comment>
<dbReference type="Gene3D" id="3.30.565.10">
    <property type="entry name" value="Histidine kinase-like ATPase, C-terminal domain"/>
    <property type="match status" value="1"/>
</dbReference>
<sequence>MESCYCIEPQWPADELLKKYQYISDFFIALAYFSIPLELIYFVKKSAVFPYRWVLVQFGAFIVLCGATHLINLWTFSMHSRTVAIVMTISKVLTAVVSCATALMLVHIIPDLLSVKTRELFLKNKAAELDREMGLIRTQEETGRHVRMLTHEIRSTLDRHTILKTTLIELGRTLALEECALWMPTRTGLELQLSYTLHQQNPVGFTVPINLPVISQVFSSNRAVKISPNCPVARLRPLAGSYVPGEVVAVRVPLLHLSNFQINDWPELSTKRFALMVLMLPSDSARQWRFHELELVEVVADQVAVALSHAAILEESMRARDLLMEQNVALDLARREAETAIRARNDFLAVMNHEMRTPMHAVIALSSLLQETELTPEQRLMVETILKSSNLLATLINDVLDLSRLEDGSLQLDIGTFNLHAVFKEVLNLIKPVALVKKLSLTLHLGHDLPAYAIGDEKRLMQAILNVVGNAVKFSKEGSISITAIVAKSETFREFRVQDFLPVPSDSHFYLCVQVKDAGSGISPQEIPKLFTKFAQTQTVATRNSSCSGLGLAICKRFVNLMEGQIWLESEGLGKGCTATFIVKLGIADQSNESKLPFTSKINENNINASFPGLKVLVMDENGVSRSVTKGLLVRLGCEVTTAGSVEEFLRVVSQEHRVVFMDICTPGVDGYELTIRIREKFAKSHERPLMVVLTGNSDKVTKESCLRVGMDGLILKPVSIDKMRSVLSELIERRVLFETS</sequence>
<dbReference type="GO" id="GO:0000155">
    <property type="term" value="F:phosphorelay sensor kinase activity"/>
    <property type="evidence" value="ECO:0007669"/>
    <property type="project" value="InterPro"/>
</dbReference>
<dbReference type="SUPFAM" id="SSF55781">
    <property type="entry name" value="GAF domain-like"/>
    <property type="match status" value="1"/>
</dbReference>
<dbReference type="InterPro" id="IPR011006">
    <property type="entry name" value="CheY-like_superfamily"/>
</dbReference>
<feature type="binding site" evidence="22">
    <location>
        <begin position="470"/>
        <end position="473"/>
    </location>
    <ligand>
        <name>ADP</name>
        <dbReference type="ChEBI" id="CHEBI:456216"/>
    </ligand>
</feature>
<feature type="domain" description="Response regulatory" evidence="29">
    <location>
        <begin position="615"/>
        <end position="732"/>
    </location>
</feature>
<dbReference type="CDD" id="cd00082">
    <property type="entry name" value="HisKA"/>
    <property type="match status" value="1"/>
</dbReference>
<feature type="disulfide bond" description="Interchain" evidence="24">
    <location>
        <position position="4"/>
    </location>
</feature>
<comment type="subcellular location">
    <subcellularLocation>
        <location evidence="3">Endoplasmic reticulum membrane</location>
        <topology evidence="3">Multi-pass membrane protein</topology>
    </subcellularLocation>
</comment>
<proteinExistence type="inferred from homology"/>
<keyword evidence="16 21" id="KW-0186">Copper</keyword>
<feature type="binding site" evidence="22">
    <location>
        <position position="517"/>
    </location>
    <ligand>
        <name>ADP</name>
        <dbReference type="ChEBI" id="CHEBI:456216"/>
    </ligand>
</feature>
<feature type="transmembrane region" description="Helical" evidence="27">
    <location>
        <begin position="83"/>
        <end position="109"/>
    </location>
</feature>
<evidence type="ECO:0000256" key="6">
    <source>
        <dbReference type="ARBA" id="ARBA00022553"/>
    </source>
</evidence>
<evidence type="ECO:0000256" key="11">
    <source>
        <dbReference type="ARBA" id="ARBA00022745"/>
    </source>
</evidence>
<evidence type="ECO:0000256" key="12">
    <source>
        <dbReference type="ARBA" id="ARBA00022777"/>
    </source>
</evidence>
<comment type="subunit">
    <text evidence="5">Homodimer; disulfide-linked.</text>
</comment>
<keyword evidence="15 27" id="KW-1133">Transmembrane helix</keyword>
<dbReference type="PRINTS" id="PR00344">
    <property type="entry name" value="BCTRLSENSOR"/>
</dbReference>
<evidence type="ECO:0000256" key="21">
    <source>
        <dbReference type="PIRNR" id="PIRNR026389"/>
    </source>
</evidence>
<comment type="cofactor">
    <cofactor evidence="23">
        <name>Cu cation</name>
        <dbReference type="ChEBI" id="CHEBI:23378"/>
    </cofactor>
    <text evidence="23">Binds 1 copper ion per dimer.</text>
</comment>
<name>A0A6J1HKE1_CUCMA</name>
<feature type="binding site" evidence="22">
    <location>
        <position position="548"/>
    </location>
    <ligand>
        <name>ADP</name>
        <dbReference type="ChEBI" id="CHEBI:456216"/>
    </ligand>
</feature>
<evidence type="ECO:0000313" key="30">
    <source>
        <dbReference type="Proteomes" id="UP000504608"/>
    </source>
</evidence>
<keyword evidence="14 21" id="KW-0067">ATP-binding</keyword>
<accession>A0A6J1HKE1</accession>
<dbReference type="GO" id="GO:0051740">
    <property type="term" value="F:ethylene binding"/>
    <property type="evidence" value="ECO:0007669"/>
    <property type="project" value="UniProtKB-UniRule"/>
</dbReference>
<feature type="binding site" evidence="22">
    <location>
        <position position="533"/>
    </location>
    <ligand>
        <name>ADP</name>
        <dbReference type="ChEBI" id="CHEBI:456216"/>
    </ligand>
</feature>
<keyword evidence="30" id="KW-1185">Reference proteome</keyword>
<evidence type="ECO:0000256" key="13">
    <source>
        <dbReference type="ARBA" id="ARBA00022824"/>
    </source>
</evidence>
<dbReference type="AlphaFoldDB" id="A0A6J1HKE1"/>
<evidence type="ECO:0000256" key="27">
    <source>
        <dbReference type="SAM" id="Phobius"/>
    </source>
</evidence>
<dbReference type="InterPro" id="IPR036890">
    <property type="entry name" value="HATPase_C_sf"/>
</dbReference>
<evidence type="ECO:0000256" key="16">
    <source>
        <dbReference type="ARBA" id="ARBA00023008"/>
    </source>
</evidence>
<feature type="cross-link" description="Glycyl lysine isopeptide (Lys-Gly) (interchain with G-Cter in ubiquitin)" evidence="25">
    <location>
        <position position="717"/>
    </location>
</feature>
<comment type="similarity">
    <text evidence="4 21">Belongs to the ethylene receptor family.</text>
</comment>
<dbReference type="PANTHER" id="PTHR24423:SF615">
    <property type="entry name" value="ETHYLENE RECEPTOR 1"/>
    <property type="match status" value="1"/>
</dbReference>
<keyword evidence="9 21" id="KW-0479">Metal-binding</keyword>
<dbReference type="GO" id="GO:0010105">
    <property type="term" value="P:negative regulation of ethylene-activated signaling pathway"/>
    <property type="evidence" value="ECO:0007669"/>
    <property type="project" value="UniProtKB-ARBA"/>
</dbReference>
<evidence type="ECO:0000256" key="4">
    <source>
        <dbReference type="ARBA" id="ARBA00009842"/>
    </source>
</evidence>
<dbReference type="GeneID" id="111465362"/>
<dbReference type="RefSeq" id="XP_022965462.1">
    <property type="nucleotide sequence ID" value="XM_023109694.1"/>
</dbReference>
<evidence type="ECO:0000256" key="19">
    <source>
        <dbReference type="ARBA" id="ARBA00023157"/>
    </source>
</evidence>
<evidence type="ECO:0000256" key="17">
    <source>
        <dbReference type="ARBA" id="ARBA00023012"/>
    </source>
</evidence>
<evidence type="ECO:0000256" key="26">
    <source>
        <dbReference type="PROSITE-ProRule" id="PRU00169"/>
    </source>
</evidence>
<dbReference type="InterPro" id="IPR005467">
    <property type="entry name" value="His_kinase_dom"/>
</dbReference>
<dbReference type="Gene3D" id="3.30.450.40">
    <property type="match status" value="1"/>
</dbReference>
<evidence type="ECO:0000313" key="31">
    <source>
        <dbReference type="RefSeq" id="XP_022965462.1"/>
    </source>
</evidence>
<dbReference type="PANTHER" id="PTHR24423">
    <property type="entry name" value="TWO-COMPONENT SENSOR HISTIDINE KINASE"/>
    <property type="match status" value="1"/>
</dbReference>
<feature type="binding site" evidence="22">
    <location>
        <position position="552"/>
    </location>
    <ligand>
        <name>ADP</name>
        <dbReference type="ChEBI" id="CHEBI:456216"/>
    </ligand>
</feature>
<evidence type="ECO:0000256" key="14">
    <source>
        <dbReference type="ARBA" id="ARBA00022840"/>
    </source>
</evidence>
<dbReference type="SMART" id="SM00448">
    <property type="entry name" value="REC"/>
    <property type="match status" value="1"/>
</dbReference>
<evidence type="ECO:0000256" key="8">
    <source>
        <dbReference type="ARBA" id="ARBA00022692"/>
    </source>
</evidence>
<dbReference type="SMART" id="SM00387">
    <property type="entry name" value="HATPase_c"/>
    <property type="match status" value="1"/>
</dbReference>
<dbReference type="Pfam" id="PF25487">
    <property type="entry name" value="ETR1_N"/>
    <property type="match status" value="1"/>
</dbReference>
<keyword evidence="10 21" id="KW-0547">Nucleotide-binding</keyword>
<dbReference type="GO" id="GO:0005524">
    <property type="term" value="F:ATP binding"/>
    <property type="evidence" value="ECO:0007669"/>
    <property type="project" value="UniProtKB-UniRule"/>
</dbReference>
<keyword evidence="13 21" id="KW-0256">Endoplasmic reticulum</keyword>
<dbReference type="InterPro" id="IPR003661">
    <property type="entry name" value="HisK_dim/P_dom"/>
</dbReference>
<dbReference type="Gene3D" id="1.10.287.130">
    <property type="match status" value="1"/>
</dbReference>
<dbReference type="InterPro" id="IPR003018">
    <property type="entry name" value="GAF"/>
</dbReference>
<feature type="modified residue" description="4-aspartylphosphate" evidence="26">
    <location>
        <position position="663"/>
    </location>
</feature>
<dbReference type="SUPFAM" id="SSF52172">
    <property type="entry name" value="CheY-like"/>
    <property type="match status" value="1"/>
</dbReference>
<keyword evidence="18 21" id="KW-0472">Membrane</keyword>
<evidence type="ECO:0000256" key="18">
    <source>
        <dbReference type="ARBA" id="ARBA00023136"/>
    </source>
</evidence>
<evidence type="ECO:0000256" key="15">
    <source>
        <dbReference type="ARBA" id="ARBA00022989"/>
    </source>
</evidence>
<dbReference type="GO" id="GO:0046872">
    <property type="term" value="F:metal ion binding"/>
    <property type="evidence" value="ECO:0007669"/>
    <property type="project" value="UniProtKB-UniRule"/>
</dbReference>
<feature type="disulfide bond" description="Interchain" evidence="24">
    <location>
        <position position="6"/>
    </location>
</feature>
<evidence type="ECO:0000256" key="3">
    <source>
        <dbReference type="ARBA" id="ARBA00004477"/>
    </source>
</evidence>
<dbReference type="FunFam" id="3.30.565.10:FF:000030">
    <property type="entry name" value="Ethylene receptor 1"/>
    <property type="match status" value="1"/>
</dbReference>
<dbReference type="Proteomes" id="UP000504608">
    <property type="component" value="Unplaced"/>
</dbReference>
<dbReference type="InterPro" id="IPR001789">
    <property type="entry name" value="Sig_transdc_resp-reg_receiver"/>
</dbReference>
<dbReference type="SUPFAM" id="SSF47384">
    <property type="entry name" value="Homodimeric domain of signal transducing histidine kinase"/>
    <property type="match status" value="1"/>
</dbReference>
<feature type="transmembrane region" description="Helical" evidence="27">
    <location>
        <begin position="55"/>
        <end position="76"/>
    </location>
</feature>
<feature type="binding site" evidence="23">
    <location>
        <position position="65"/>
    </location>
    <ligand>
        <name>Cu cation</name>
        <dbReference type="ChEBI" id="CHEBI:23378"/>
    </ligand>
</feature>
<dbReference type="PROSITE" id="PS50109">
    <property type="entry name" value="HIS_KIN"/>
    <property type="match status" value="1"/>
</dbReference>
<dbReference type="Pfam" id="PF00072">
    <property type="entry name" value="Response_reg"/>
    <property type="match status" value="1"/>
</dbReference>
<feature type="domain" description="Histidine kinase" evidence="28">
    <location>
        <begin position="350"/>
        <end position="589"/>
    </location>
</feature>
<dbReference type="Pfam" id="PF00512">
    <property type="entry name" value="HisKA"/>
    <property type="match status" value="1"/>
</dbReference>
<feature type="transmembrane region" description="Helical" evidence="27">
    <location>
        <begin position="26"/>
        <end position="43"/>
    </location>
</feature>
<dbReference type="OrthoDB" id="60033at2759"/>
<keyword evidence="8 27" id="KW-0812">Transmembrane</keyword>
<dbReference type="Gene3D" id="3.40.50.2300">
    <property type="match status" value="1"/>
</dbReference>
<keyword evidence="12 21" id="KW-0418">Kinase</keyword>
<keyword evidence="19 24" id="KW-1015">Disulfide bond</keyword>
<evidence type="ECO:0000259" key="28">
    <source>
        <dbReference type="PROSITE" id="PS50109"/>
    </source>
</evidence>
<evidence type="ECO:0000256" key="2">
    <source>
        <dbReference type="ARBA" id="ARBA00003286"/>
    </source>
</evidence>
<dbReference type="InterPro" id="IPR003594">
    <property type="entry name" value="HATPase_dom"/>
</dbReference>
<dbReference type="SUPFAM" id="SSF55874">
    <property type="entry name" value="ATPase domain of HSP90 chaperone/DNA topoisomerase II/histidine kinase"/>
    <property type="match status" value="1"/>
</dbReference>
<dbReference type="Pfam" id="PF02518">
    <property type="entry name" value="HATPase_c"/>
    <property type="match status" value="1"/>
</dbReference>
<evidence type="ECO:0000256" key="22">
    <source>
        <dbReference type="PIRSR" id="PIRSR026389-1"/>
    </source>
</evidence>
<dbReference type="PROSITE" id="PS50110">
    <property type="entry name" value="RESPONSE_REGULATORY"/>
    <property type="match status" value="1"/>
</dbReference>
<keyword evidence="11 21" id="KW-0936">Ethylene signaling pathway</keyword>
<dbReference type="GO" id="GO:0005789">
    <property type="term" value="C:endoplasmic reticulum membrane"/>
    <property type="evidence" value="ECO:0007669"/>
    <property type="project" value="UniProtKB-SubCell"/>
</dbReference>
<dbReference type="FunFam" id="3.30.450.40:FF:000026">
    <property type="entry name" value="Ethylene response sensor"/>
    <property type="match status" value="1"/>
</dbReference>
<protein>
    <recommendedName>
        <fullName evidence="21">Ethylene receptor</fullName>
    </recommendedName>
</protein>
<organism evidence="30 31">
    <name type="scientific">Cucurbita maxima</name>
    <name type="common">Pumpkin</name>
    <name type="synonym">Winter squash</name>
    <dbReference type="NCBI Taxonomy" id="3661"/>
    <lineage>
        <taxon>Eukaryota</taxon>
        <taxon>Viridiplantae</taxon>
        <taxon>Streptophyta</taxon>
        <taxon>Embryophyta</taxon>
        <taxon>Tracheophyta</taxon>
        <taxon>Spermatophyta</taxon>
        <taxon>Magnoliopsida</taxon>
        <taxon>eudicotyledons</taxon>
        <taxon>Gunneridae</taxon>
        <taxon>Pentapetalae</taxon>
        <taxon>rosids</taxon>
        <taxon>fabids</taxon>
        <taxon>Cucurbitales</taxon>
        <taxon>Cucurbitaceae</taxon>
        <taxon>Cucurbiteae</taxon>
        <taxon>Cucurbita</taxon>
    </lineage>
</organism>
<evidence type="ECO:0000256" key="7">
    <source>
        <dbReference type="ARBA" id="ARBA00022679"/>
    </source>
</evidence>
<dbReference type="InterPro" id="IPR058544">
    <property type="entry name" value="ETR1_N"/>
</dbReference>
<keyword evidence="20 21" id="KW-0675">Receptor</keyword>
<keyword evidence="7 21" id="KW-0808">Transferase</keyword>
<dbReference type="InterPro" id="IPR029016">
    <property type="entry name" value="GAF-like_dom_sf"/>
</dbReference>
<dbReference type="KEGG" id="cmax:111465362"/>
<dbReference type="InterPro" id="IPR004358">
    <property type="entry name" value="Sig_transdc_His_kin-like_C"/>
</dbReference>
<evidence type="ECO:0000256" key="20">
    <source>
        <dbReference type="ARBA" id="ARBA00023170"/>
    </source>
</evidence>
<evidence type="ECO:0000256" key="25">
    <source>
        <dbReference type="PIRSR" id="PIRSR026389-4"/>
    </source>
</evidence>
<dbReference type="PIRSF" id="PIRSF026389">
    <property type="entry name" value="Ethyln_sen_HK"/>
    <property type="match status" value="1"/>
</dbReference>
<dbReference type="SMART" id="SM00065">
    <property type="entry name" value="GAF"/>
    <property type="match status" value="1"/>
</dbReference>
<dbReference type="GO" id="GO:0038199">
    <property type="term" value="F:ethylene receptor activity"/>
    <property type="evidence" value="ECO:0007669"/>
    <property type="project" value="UniProtKB-UniRule"/>
</dbReference>
<keyword evidence="6 26" id="KW-0597">Phosphoprotein</keyword>
<evidence type="ECO:0000256" key="1">
    <source>
        <dbReference type="ARBA" id="ARBA00000085"/>
    </source>
</evidence>
<evidence type="ECO:0000256" key="23">
    <source>
        <dbReference type="PIRSR" id="PIRSR026389-2"/>
    </source>
</evidence>
<evidence type="ECO:0000256" key="10">
    <source>
        <dbReference type="ARBA" id="ARBA00022741"/>
    </source>
</evidence>
<evidence type="ECO:0000256" key="5">
    <source>
        <dbReference type="ARBA" id="ARBA00011748"/>
    </source>
</evidence>
<gene>
    <name evidence="31" type="primary">LOC111465362</name>
</gene>
<dbReference type="Pfam" id="PF01590">
    <property type="entry name" value="GAF"/>
    <property type="match status" value="1"/>
</dbReference>
<evidence type="ECO:0000256" key="9">
    <source>
        <dbReference type="ARBA" id="ARBA00022723"/>
    </source>
</evidence>
<keyword evidence="17 21" id="KW-0902">Two-component regulatory system</keyword>